<dbReference type="Gene3D" id="3.30.530.20">
    <property type="match status" value="1"/>
</dbReference>
<dbReference type="AlphaFoldDB" id="A0A7W3J6N3"/>
<evidence type="ECO:0000313" key="2">
    <source>
        <dbReference type="Proteomes" id="UP000540568"/>
    </source>
</evidence>
<protein>
    <submittedName>
        <fullName evidence="1">Putative membrane protein</fullName>
    </submittedName>
</protein>
<proteinExistence type="predicted"/>
<evidence type="ECO:0000313" key="1">
    <source>
        <dbReference type="EMBL" id="MBA8807114.1"/>
    </source>
</evidence>
<dbReference type="InterPro" id="IPR019587">
    <property type="entry name" value="Polyketide_cyclase/dehydratase"/>
</dbReference>
<organism evidence="1 2">
    <name type="scientific">Promicromonospora sukumoe</name>
    <dbReference type="NCBI Taxonomy" id="88382"/>
    <lineage>
        <taxon>Bacteria</taxon>
        <taxon>Bacillati</taxon>
        <taxon>Actinomycetota</taxon>
        <taxon>Actinomycetes</taxon>
        <taxon>Micrococcales</taxon>
        <taxon>Promicromonosporaceae</taxon>
        <taxon>Promicromonospora</taxon>
    </lineage>
</organism>
<dbReference type="SUPFAM" id="SSF55961">
    <property type="entry name" value="Bet v1-like"/>
    <property type="match status" value="1"/>
</dbReference>
<keyword evidence="2" id="KW-1185">Reference proteome</keyword>
<comment type="caution">
    <text evidence="1">The sequence shown here is derived from an EMBL/GenBank/DDBJ whole genome shotgun (WGS) entry which is preliminary data.</text>
</comment>
<dbReference type="EMBL" id="JACGWV010000001">
    <property type="protein sequence ID" value="MBA8807114.1"/>
    <property type="molecule type" value="Genomic_DNA"/>
</dbReference>
<sequence>MPNYSTSAEIDATPEEVWAVLSDVEHMPDWTPSMRSVEIIDGPNPPDVGTQVRIEQPELPLAVWLMDEWDPPRHFAWITEAPGVTTQAEHLVEPLPDGRSKVTLAITQTGSLAWLVGGLVGKRTREYVDAELAGLEARVTQKG</sequence>
<reference evidence="1 2" key="1">
    <citation type="submission" date="2020-07" db="EMBL/GenBank/DDBJ databases">
        <title>Sequencing the genomes of 1000 actinobacteria strains.</title>
        <authorList>
            <person name="Klenk H.-P."/>
        </authorList>
    </citation>
    <scope>NUCLEOTIDE SEQUENCE [LARGE SCALE GENOMIC DNA]</scope>
    <source>
        <strain evidence="1 2">DSM 44121</strain>
    </source>
</reference>
<accession>A0A7W3J6N3</accession>
<name>A0A7W3J6N3_9MICO</name>
<dbReference type="Proteomes" id="UP000540568">
    <property type="component" value="Unassembled WGS sequence"/>
</dbReference>
<dbReference type="Pfam" id="PF10604">
    <property type="entry name" value="Polyketide_cyc2"/>
    <property type="match status" value="1"/>
</dbReference>
<dbReference type="RefSeq" id="WP_182614740.1">
    <property type="nucleotide sequence ID" value="NZ_BAAATF010000002.1"/>
</dbReference>
<dbReference type="InterPro" id="IPR023393">
    <property type="entry name" value="START-like_dom_sf"/>
</dbReference>
<gene>
    <name evidence="1" type="ORF">FHX71_001056</name>
</gene>